<comment type="similarity">
    <text evidence="2">Belongs to the GerABKC lipoprotein family.</text>
</comment>
<organism evidence="10 11">
    <name type="scientific">Clostridium neuense</name>
    <dbReference type="NCBI Taxonomy" id="1728934"/>
    <lineage>
        <taxon>Bacteria</taxon>
        <taxon>Bacillati</taxon>
        <taxon>Bacillota</taxon>
        <taxon>Clostridia</taxon>
        <taxon>Eubacteriales</taxon>
        <taxon>Clostridiaceae</taxon>
        <taxon>Clostridium</taxon>
    </lineage>
</organism>
<keyword evidence="11" id="KW-1185">Reference proteome</keyword>
<reference evidence="10 11" key="1">
    <citation type="submission" date="2024-11" db="EMBL/GenBank/DDBJ databases">
        <authorList>
            <person name="Heng Y.C."/>
            <person name="Lim A.C.H."/>
            <person name="Lee J.K.Y."/>
            <person name="Kittelmann S."/>
        </authorList>
    </citation>
    <scope>NUCLEOTIDE SEQUENCE [LARGE SCALE GENOMIC DNA]</scope>
    <source>
        <strain evidence="10 11">WILCCON 0114</strain>
    </source>
</reference>
<feature type="domain" description="Spore germination protein N-terminal" evidence="9">
    <location>
        <begin position="22"/>
        <end position="190"/>
    </location>
</feature>
<keyword evidence="5" id="KW-0472">Membrane</keyword>
<evidence type="ECO:0000313" key="10">
    <source>
        <dbReference type="EMBL" id="MFL0252692.1"/>
    </source>
</evidence>
<evidence type="ECO:0000256" key="1">
    <source>
        <dbReference type="ARBA" id="ARBA00004635"/>
    </source>
</evidence>
<dbReference type="Proteomes" id="UP001623592">
    <property type="component" value="Unassembled WGS sequence"/>
</dbReference>
<dbReference type="NCBIfam" id="TIGR02887">
    <property type="entry name" value="spore_ger_x_C"/>
    <property type="match status" value="1"/>
</dbReference>
<evidence type="ECO:0000259" key="9">
    <source>
        <dbReference type="Pfam" id="PF25198"/>
    </source>
</evidence>
<name>A0ABW8TK26_9CLOT</name>
<dbReference type="RefSeq" id="WP_406789349.1">
    <property type="nucleotide sequence ID" value="NZ_JBJIAA010000019.1"/>
</dbReference>
<evidence type="ECO:0000256" key="5">
    <source>
        <dbReference type="ARBA" id="ARBA00023136"/>
    </source>
</evidence>
<protein>
    <submittedName>
        <fullName evidence="10">Ger(X)C family spore germination protein</fullName>
    </submittedName>
</protein>
<comment type="subcellular location">
    <subcellularLocation>
        <location evidence="1">Membrane</location>
        <topology evidence="1">Lipid-anchor</topology>
    </subcellularLocation>
</comment>
<comment type="caution">
    <text evidence="10">The sequence shown here is derived from an EMBL/GenBank/DDBJ whole genome shotgun (WGS) entry which is preliminary data.</text>
</comment>
<accession>A0ABW8TK26</accession>
<feature type="domain" description="Spore germination GerAC-like C-terminal" evidence="8">
    <location>
        <begin position="200"/>
        <end position="368"/>
    </location>
</feature>
<dbReference type="InterPro" id="IPR008844">
    <property type="entry name" value="Spore_GerAC-like"/>
</dbReference>
<sequence length="371" mass="42016">MKRSFKIIASIMCLFVLTGCWDRRIFERVGFVLEVGFDKGVKRDLLITSIIPVIGADRKDATDLLMVEANSMMQAIDTNNRVSSKLLLGGRIQQLLFSDEVAEKGIANIMNVMNRGTENPLLSYVVVVDGSTKELMKAELGFKNKPRPGIYINQLIKAAIEHSYIPNTRIYDFHIAYFNKGKDPVAPLLKLRRDGVEAIGSALFSGDKMVGRIGVSETMMLIAMQNKQIQDLRAHFNNIQQAGSEKQGEHNLTATLKVKKRKIKVEIKDNKPVVNIYVNFNATIDEYKWDKTDDPIMKKKLEAIINNEIKASSYQTLKYTQKVGSDPIGIGEIVRAKYNSYWKSVDWKEAYKNAEMHFDSKVTIKDIGDIR</sequence>
<dbReference type="Gene3D" id="3.30.300.210">
    <property type="entry name" value="Nutrient germinant receptor protein C, domain 3"/>
    <property type="match status" value="1"/>
</dbReference>
<evidence type="ECO:0000256" key="3">
    <source>
        <dbReference type="ARBA" id="ARBA00022544"/>
    </source>
</evidence>
<dbReference type="PANTHER" id="PTHR35789:SF1">
    <property type="entry name" value="SPORE GERMINATION PROTEIN B3"/>
    <property type="match status" value="1"/>
</dbReference>
<gene>
    <name evidence="10" type="ORF">ACJDT4_19950</name>
</gene>
<dbReference type="EMBL" id="JBJIAA010000019">
    <property type="protein sequence ID" value="MFL0252692.1"/>
    <property type="molecule type" value="Genomic_DNA"/>
</dbReference>
<dbReference type="PANTHER" id="PTHR35789">
    <property type="entry name" value="SPORE GERMINATION PROTEIN B3"/>
    <property type="match status" value="1"/>
</dbReference>
<keyword evidence="6" id="KW-0564">Palmitate</keyword>
<keyword evidence="4" id="KW-0732">Signal</keyword>
<evidence type="ECO:0000256" key="7">
    <source>
        <dbReference type="ARBA" id="ARBA00023288"/>
    </source>
</evidence>
<evidence type="ECO:0000256" key="6">
    <source>
        <dbReference type="ARBA" id="ARBA00023139"/>
    </source>
</evidence>
<dbReference type="InterPro" id="IPR038501">
    <property type="entry name" value="Spore_GerAC_C_sf"/>
</dbReference>
<dbReference type="Pfam" id="PF05504">
    <property type="entry name" value="Spore_GerAC"/>
    <property type="match status" value="1"/>
</dbReference>
<evidence type="ECO:0000313" key="11">
    <source>
        <dbReference type="Proteomes" id="UP001623592"/>
    </source>
</evidence>
<dbReference type="PROSITE" id="PS51257">
    <property type="entry name" value="PROKAR_LIPOPROTEIN"/>
    <property type="match status" value="1"/>
</dbReference>
<keyword evidence="3" id="KW-0309">Germination</keyword>
<evidence type="ECO:0000256" key="2">
    <source>
        <dbReference type="ARBA" id="ARBA00007886"/>
    </source>
</evidence>
<evidence type="ECO:0000259" key="8">
    <source>
        <dbReference type="Pfam" id="PF05504"/>
    </source>
</evidence>
<proteinExistence type="inferred from homology"/>
<dbReference type="InterPro" id="IPR046953">
    <property type="entry name" value="Spore_GerAC-like_C"/>
</dbReference>
<keyword evidence="7" id="KW-0449">Lipoprotein</keyword>
<evidence type="ECO:0000256" key="4">
    <source>
        <dbReference type="ARBA" id="ARBA00022729"/>
    </source>
</evidence>
<dbReference type="InterPro" id="IPR057336">
    <property type="entry name" value="GerAC_N"/>
</dbReference>
<dbReference type="Pfam" id="PF25198">
    <property type="entry name" value="Spore_GerAC_N"/>
    <property type="match status" value="1"/>
</dbReference>